<dbReference type="AlphaFoldDB" id="A0A7H4LPW4"/>
<gene>
    <name evidence="2" type="ORF">CAMPLR22A2D_LOCUS5286</name>
</gene>
<evidence type="ECO:0000313" key="2">
    <source>
        <dbReference type="EMBL" id="SPT20653.1"/>
    </source>
</evidence>
<accession>A0A7H4LPW4</accession>
<dbReference type="Proteomes" id="UP000280104">
    <property type="component" value="Chromosome II"/>
</dbReference>
<evidence type="ECO:0000256" key="1">
    <source>
        <dbReference type="SAM" id="MobiDB-lite"/>
    </source>
</evidence>
<reference evidence="2 3" key="1">
    <citation type="submission" date="2018-05" db="EMBL/GenBank/DDBJ databases">
        <authorList>
            <person name="Thind KAUR A."/>
        </authorList>
    </citation>
    <scope>NUCLEOTIDE SEQUENCE [LARGE SCALE GENOMIC DNA]</scope>
</reference>
<dbReference type="InterPro" id="IPR022251">
    <property type="entry name" value="DUF3774_wound-induced"/>
</dbReference>
<dbReference type="Pfam" id="PF12609">
    <property type="entry name" value="DUF3774"/>
    <property type="match status" value="1"/>
</dbReference>
<sequence>MASGGGKATASSWAAAMRVGAGMVEALKERHAGLCRWNHHALRCVVQQRAGTTATGNSKGKVAPAAGGAAARRQEQEEELRTVSETEIDIAMLSGNLQTVALNL</sequence>
<name>A0A7H4LPW4_WHEAT</name>
<protein>
    <submittedName>
        <fullName evidence="2">Uncharacterized protein</fullName>
    </submittedName>
</protein>
<organism evidence="2 3">
    <name type="scientific">Triticum aestivum</name>
    <name type="common">Wheat</name>
    <dbReference type="NCBI Taxonomy" id="4565"/>
    <lineage>
        <taxon>Eukaryota</taxon>
        <taxon>Viridiplantae</taxon>
        <taxon>Streptophyta</taxon>
        <taxon>Embryophyta</taxon>
        <taxon>Tracheophyta</taxon>
        <taxon>Spermatophyta</taxon>
        <taxon>Magnoliopsida</taxon>
        <taxon>Liliopsida</taxon>
        <taxon>Poales</taxon>
        <taxon>Poaceae</taxon>
        <taxon>BOP clade</taxon>
        <taxon>Pooideae</taxon>
        <taxon>Triticodae</taxon>
        <taxon>Triticeae</taxon>
        <taxon>Triticinae</taxon>
        <taxon>Triticum</taxon>
    </lineage>
</organism>
<feature type="region of interest" description="Disordered" evidence="1">
    <location>
        <begin position="50"/>
        <end position="75"/>
    </location>
</feature>
<proteinExistence type="predicted"/>
<dbReference type="EMBL" id="LS480641">
    <property type="protein sequence ID" value="SPT20653.1"/>
    <property type="molecule type" value="Genomic_DNA"/>
</dbReference>
<evidence type="ECO:0000313" key="3">
    <source>
        <dbReference type="Proteomes" id="UP000280104"/>
    </source>
</evidence>